<feature type="compositionally biased region" description="Acidic residues" evidence="1">
    <location>
        <begin position="548"/>
        <end position="564"/>
    </location>
</feature>
<dbReference type="EMBL" id="DWYZ01000235">
    <property type="protein sequence ID" value="HJB29610.1"/>
    <property type="molecule type" value="Genomic_DNA"/>
</dbReference>
<dbReference type="Proteomes" id="UP000823842">
    <property type="component" value="Unassembled WGS sequence"/>
</dbReference>
<feature type="region of interest" description="Disordered" evidence="1">
    <location>
        <begin position="524"/>
        <end position="571"/>
    </location>
</feature>
<feature type="signal peptide" evidence="2">
    <location>
        <begin position="1"/>
        <end position="25"/>
    </location>
</feature>
<evidence type="ECO:0000313" key="4">
    <source>
        <dbReference type="Proteomes" id="UP000823842"/>
    </source>
</evidence>
<evidence type="ECO:0000313" key="3">
    <source>
        <dbReference type="EMBL" id="HJB29610.1"/>
    </source>
</evidence>
<protein>
    <submittedName>
        <fullName evidence="3">Uncharacterized protein</fullName>
    </submittedName>
</protein>
<keyword evidence="2" id="KW-0732">Signal</keyword>
<name>A0A9D2RY65_9FIRM</name>
<reference evidence="3" key="2">
    <citation type="submission" date="2021-04" db="EMBL/GenBank/DDBJ databases">
        <authorList>
            <person name="Gilroy R."/>
        </authorList>
    </citation>
    <scope>NUCLEOTIDE SEQUENCE</scope>
    <source>
        <strain evidence="3">ChiSjej1B19-5720</strain>
    </source>
</reference>
<accession>A0A9D2RY65</accession>
<comment type="caution">
    <text evidence="3">The sequence shown here is derived from an EMBL/GenBank/DDBJ whole genome shotgun (WGS) entry which is preliminary data.</text>
</comment>
<feature type="compositionally biased region" description="Acidic residues" evidence="1">
    <location>
        <begin position="524"/>
        <end position="538"/>
    </location>
</feature>
<organism evidence="3 4">
    <name type="scientific">Candidatus Blautia faecavium</name>
    <dbReference type="NCBI Taxonomy" id="2838487"/>
    <lineage>
        <taxon>Bacteria</taxon>
        <taxon>Bacillati</taxon>
        <taxon>Bacillota</taxon>
        <taxon>Clostridia</taxon>
        <taxon>Lachnospirales</taxon>
        <taxon>Lachnospiraceae</taxon>
        <taxon>Blautia</taxon>
    </lineage>
</organism>
<feature type="chain" id="PRO_5039073880" evidence="2">
    <location>
        <begin position="26"/>
        <end position="571"/>
    </location>
</feature>
<reference evidence="3" key="1">
    <citation type="journal article" date="2021" name="PeerJ">
        <title>Extensive microbial diversity within the chicken gut microbiome revealed by metagenomics and culture.</title>
        <authorList>
            <person name="Gilroy R."/>
            <person name="Ravi A."/>
            <person name="Getino M."/>
            <person name="Pursley I."/>
            <person name="Horton D.L."/>
            <person name="Alikhan N.F."/>
            <person name="Baker D."/>
            <person name="Gharbi K."/>
            <person name="Hall N."/>
            <person name="Watson M."/>
            <person name="Adriaenssens E.M."/>
            <person name="Foster-Nyarko E."/>
            <person name="Jarju S."/>
            <person name="Secka A."/>
            <person name="Antonio M."/>
            <person name="Oren A."/>
            <person name="Chaudhuri R.R."/>
            <person name="La Ragione R."/>
            <person name="Hildebrand F."/>
            <person name="Pallen M.J."/>
        </authorList>
    </citation>
    <scope>NUCLEOTIDE SEQUENCE</scope>
    <source>
        <strain evidence="3">ChiSjej1B19-5720</strain>
    </source>
</reference>
<evidence type="ECO:0000256" key="1">
    <source>
        <dbReference type="SAM" id="MobiDB-lite"/>
    </source>
</evidence>
<dbReference type="AlphaFoldDB" id="A0A9D2RY65"/>
<gene>
    <name evidence="3" type="ORF">IAA06_12595</name>
</gene>
<proteinExistence type="predicted"/>
<evidence type="ECO:0000256" key="2">
    <source>
        <dbReference type="SAM" id="SignalP"/>
    </source>
</evidence>
<sequence length="571" mass="60876">MKKRVCAVFTAIFLGVTALPSSTFAAESYQETEKAALGEFLTEFISLYTSGLDNYEQALAGSYGDFTITLGEAGRGLLGMMFPADVSWLDNLKFSTDVTIKDGQMGEVLNISLNDTDILSVNLYSDSTTGDVFVQIPELSESYLSANWQDMFQETQTLTEGTTSVSLSMDDLIKYMSISENILEYLPSADALESIINTYGTMFIEGFAEGETGSETLTVSDVSQECTTFEGVLDNSDALTVVKDILTQAREDENIREILTGIENSGSGNENLYQQFQDGIDSLSADLSESEESDASAVISKIWTDDTDKIVGRQISFQEADGTSTPFFTCQTPSNGSDRGLLLELGSEGSTIALTGSGTVNGATMKGTYSVLTDSEPVLSIELSDYDTETAAEGKLNGVYTLSIPATAIEDEAAASLMNGFSLAVTLASGETDFSATADILSAGESLLSLNFTSDLGDGVEIPDLTAISGTVYDTLNADDTAAYAEEISMDTILSNLTAAGMPETFIEDVISAFTYTEEDYSTYEDTYSDDDSDDGLSEDSSAYDDSSAADDSIDDTLTEETEVPADSSAS</sequence>